<dbReference type="SUPFAM" id="SSF53448">
    <property type="entry name" value="Nucleotide-diphospho-sugar transferases"/>
    <property type="match status" value="1"/>
</dbReference>
<dbReference type="EMBL" id="UATL01000001">
    <property type="protein sequence ID" value="SPY28904.1"/>
    <property type="molecule type" value="Genomic_DNA"/>
</dbReference>
<dbReference type="GO" id="GO:0016757">
    <property type="term" value="F:glycosyltransferase activity"/>
    <property type="evidence" value="ECO:0007669"/>
    <property type="project" value="UniProtKB-KW"/>
</dbReference>
<keyword evidence="1" id="KW-0328">Glycosyltransferase</keyword>
<dbReference type="OrthoDB" id="5291101at2"/>
<organism evidence="1 2">
    <name type="scientific">Photobacterium damselae</name>
    <dbReference type="NCBI Taxonomy" id="38293"/>
    <lineage>
        <taxon>Bacteria</taxon>
        <taxon>Pseudomonadati</taxon>
        <taxon>Pseudomonadota</taxon>
        <taxon>Gammaproteobacteria</taxon>
        <taxon>Vibrionales</taxon>
        <taxon>Vibrionaceae</taxon>
        <taxon>Photobacterium</taxon>
    </lineage>
</organism>
<reference evidence="1 2" key="1">
    <citation type="submission" date="2018-06" db="EMBL/GenBank/DDBJ databases">
        <authorList>
            <consortium name="Pathogen Informatics"/>
            <person name="Doyle S."/>
        </authorList>
    </citation>
    <scope>NUCLEOTIDE SEQUENCE [LARGE SCALE GENOMIC DNA]</scope>
    <source>
        <strain evidence="1 2">NCTC11647</strain>
    </source>
</reference>
<evidence type="ECO:0000313" key="1">
    <source>
        <dbReference type="EMBL" id="SPY28904.1"/>
    </source>
</evidence>
<dbReference type="EC" id="2.4.-.-" evidence="1"/>
<gene>
    <name evidence="1" type="primary">wbbL</name>
    <name evidence="1" type="ORF">NCTC11647_02008</name>
</gene>
<evidence type="ECO:0000313" key="2">
    <source>
        <dbReference type="Proteomes" id="UP000251647"/>
    </source>
</evidence>
<proteinExistence type="predicted"/>
<dbReference type="PANTHER" id="PTHR43179:SF7">
    <property type="entry name" value="RHAMNOSYLTRANSFERASE WBBL"/>
    <property type="match status" value="1"/>
</dbReference>
<dbReference type="Gene3D" id="3.90.550.10">
    <property type="entry name" value="Spore Coat Polysaccharide Biosynthesis Protein SpsA, Chain A"/>
    <property type="match status" value="1"/>
</dbReference>
<protein>
    <submittedName>
        <fullName evidence="1">dTDP-Rha:alpha-D-GlcNAc-pyrophosphate polyprenol, alpha-3-L-rhamnosyltransferase</fullName>
        <ecNumber evidence="1">2.4.-.-</ecNumber>
    </submittedName>
</protein>
<sequence>MSVYISVVSHGHSDLINNLGCLQLLSKDFFIILKSNKDGDNFSDLAKEEKVHWLDKDYGLGFGHNNNINYQYCINELGMNNDDLFIVFNPDVFMNVDEIYKLLSLMEKDHIDFSCINLFKDKELSIYDNSIRKFPSLFQFVKSFLGLGNDTVLNKDLITCTTPVDWAAGSFLAFTANRYNQLKGFDESYFMYCEDIDICYRSYKQDVPIYYYPQIKALHYAKHANRKLFSKHMYWHISSVFRFLLTKKGLTKSASTIGKI</sequence>
<accession>A0A2T3Q2W2</accession>
<dbReference type="PANTHER" id="PTHR43179">
    <property type="entry name" value="RHAMNOSYLTRANSFERASE WBBL"/>
    <property type="match status" value="1"/>
</dbReference>
<name>A0A2T3Q2W2_PHODM</name>
<dbReference type="InterPro" id="IPR029044">
    <property type="entry name" value="Nucleotide-diphossugar_trans"/>
</dbReference>
<dbReference type="AlphaFoldDB" id="A0A2T3Q2W2"/>
<keyword evidence="1" id="KW-0808">Transferase</keyword>
<dbReference type="RefSeq" id="WP_005298212.1">
    <property type="nucleotide sequence ID" value="NZ_PYOG01000061.1"/>
</dbReference>
<dbReference type="Proteomes" id="UP000251647">
    <property type="component" value="Unassembled WGS sequence"/>
</dbReference>